<dbReference type="Pfam" id="PF01607">
    <property type="entry name" value="CBM_14"/>
    <property type="match status" value="2"/>
</dbReference>
<feature type="domain" description="EGF-like" evidence="2">
    <location>
        <begin position="122"/>
        <end position="158"/>
    </location>
</feature>
<evidence type="ECO:0000256" key="1">
    <source>
        <dbReference type="PROSITE-ProRule" id="PRU00076"/>
    </source>
</evidence>
<dbReference type="AlphaFoldDB" id="A0A8S3ZNL2"/>
<feature type="disulfide bond" evidence="1">
    <location>
        <begin position="126"/>
        <end position="136"/>
    </location>
</feature>
<dbReference type="PROSITE" id="PS50940">
    <property type="entry name" value="CHIT_BIND_II"/>
    <property type="match status" value="2"/>
</dbReference>
<keyword evidence="5" id="KW-1185">Reference proteome</keyword>
<protein>
    <submittedName>
        <fullName evidence="4">Uncharacterized protein</fullName>
    </submittedName>
</protein>
<feature type="non-terminal residue" evidence="4">
    <location>
        <position position="232"/>
    </location>
</feature>
<proteinExistence type="predicted"/>
<evidence type="ECO:0000313" key="4">
    <source>
        <dbReference type="EMBL" id="CAG5128892.1"/>
    </source>
</evidence>
<dbReference type="SUPFAM" id="SSF57625">
    <property type="entry name" value="Invertebrate chitin-binding proteins"/>
    <property type="match status" value="2"/>
</dbReference>
<dbReference type="GO" id="GO:0008061">
    <property type="term" value="F:chitin binding"/>
    <property type="evidence" value="ECO:0007669"/>
    <property type="project" value="InterPro"/>
</dbReference>
<feature type="disulfide bond" evidence="1">
    <location>
        <begin position="84"/>
        <end position="101"/>
    </location>
</feature>
<dbReference type="Pfam" id="PF00008">
    <property type="entry name" value="EGF"/>
    <property type="match status" value="1"/>
</dbReference>
<keyword evidence="1" id="KW-1015">Disulfide bond</keyword>
<dbReference type="SMART" id="SM00181">
    <property type="entry name" value="EGF"/>
    <property type="match status" value="2"/>
</dbReference>
<dbReference type="InterPro" id="IPR002557">
    <property type="entry name" value="Chitin-bd_dom"/>
</dbReference>
<reference evidence="4" key="1">
    <citation type="submission" date="2021-04" db="EMBL/GenBank/DDBJ databases">
        <authorList>
            <consortium name="Molecular Ecology Group"/>
        </authorList>
    </citation>
    <scope>NUCLEOTIDE SEQUENCE</scope>
</reference>
<dbReference type="PROSITE" id="PS50026">
    <property type="entry name" value="EGF_3"/>
    <property type="match status" value="2"/>
</dbReference>
<organism evidence="4 5">
    <name type="scientific">Candidula unifasciata</name>
    <dbReference type="NCBI Taxonomy" id="100452"/>
    <lineage>
        <taxon>Eukaryota</taxon>
        <taxon>Metazoa</taxon>
        <taxon>Spiralia</taxon>
        <taxon>Lophotrochozoa</taxon>
        <taxon>Mollusca</taxon>
        <taxon>Gastropoda</taxon>
        <taxon>Heterobranchia</taxon>
        <taxon>Euthyneura</taxon>
        <taxon>Panpulmonata</taxon>
        <taxon>Eupulmonata</taxon>
        <taxon>Stylommatophora</taxon>
        <taxon>Helicina</taxon>
        <taxon>Helicoidea</taxon>
        <taxon>Geomitridae</taxon>
        <taxon>Candidula</taxon>
    </lineage>
</organism>
<feature type="disulfide bond" evidence="1">
    <location>
        <begin position="79"/>
        <end position="89"/>
    </location>
</feature>
<comment type="caution">
    <text evidence="1">Lacks conserved residue(s) required for the propagation of feature annotation.</text>
</comment>
<dbReference type="PROSITE" id="PS00022">
    <property type="entry name" value="EGF_1"/>
    <property type="match status" value="1"/>
</dbReference>
<gene>
    <name evidence="4" type="ORF">CUNI_LOCUS14450</name>
</gene>
<dbReference type="Gene3D" id="2.170.140.10">
    <property type="entry name" value="Chitin binding domain"/>
    <property type="match status" value="2"/>
</dbReference>
<dbReference type="Gene3D" id="2.10.25.10">
    <property type="entry name" value="Laminin"/>
    <property type="match status" value="2"/>
</dbReference>
<dbReference type="EMBL" id="CAJHNH020003253">
    <property type="protein sequence ID" value="CAG5128892.1"/>
    <property type="molecule type" value="Genomic_DNA"/>
</dbReference>
<dbReference type="OrthoDB" id="6085431at2759"/>
<dbReference type="GO" id="GO:0005576">
    <property type="term" value="C:extracellular region"/>
    <property type="evidence" value="ECO:0007669"/>
    <property type="project" value="InterPro"/>
</dbReference>
<evidence type="ECO:0000259" key="2">
    <source>
        <dbReference type="PROSITE" id="PS50026"/>
    </source>
</evidence>
<evidence type="ECO:0000259" key="3">
    <source>
        <dbReference type="PROSITE" id="PS50940"/>
    </source>
</evidence>
<accession>A0A8S3ZNL2</accession>
<dbReference type="SMART" id="SM00494">
    <property type="entry name" value="ChtBD2"/>
    <property type="match status" value="2"/>
</dbReference>
<dbReference type="SUPFAM" id="SSF57196">
    <property type="entry name" value="EGF/Laminin"/>
    <property type="match status" value="2"/>
</dbReference>
<comment type="caution">
    <text evidence="4">The sequence shown here is derived from an EMBL/GenBank/DDBJ whole genome shotgun (WGS) entry which is preliminary data.</text>
</comment>
<feature type="domain" description="EGF-like" evidence="2">
    <location>
        <begin position="75"/>
        <end position="113"/>
    </location>
</feature>
<dbReference type="InterPro" id="IPR000742">
    <property type="entry name" value="EGF"/>
</dbReference>
<evidence type="ECO:0000313" key="5">
    <source>
        <dbReference type="Proteomes" id="UP000678393"/>
    </source>
</evidence>
<keyword evidence="1" id="KW-0245">EGF-like domain</keyword>
<feature type="domain" description="Chitin-binding type-2" evidence="3">
    <location>
        <begin position="167"/>
        <end position="229"/>
    </location>
</feature>
<name>A0A8S3ZNL2_9EUPU</name>
<dbReference type="Proteomes" id="UP000678393">
    <property type="component" value="Unassembled WGS sequence"/>
</dbReference>
<feature type="disulfide bond" evidence="1">
    <location>
        <begin position="103"/>
        <end position="112"/>
    </location>
</feature>
<sequence>VLSAAGRGADQELYILAPCQPVNKNFPHPGNCHGYLTCATWGLWPMDCPWVLVFDEKTGNCEWPYLVPRCRENPPITACNPNPCVNGTCALTTDSKLGYQCICNTGFIGPLCSTVSLYLPMTDDFCNPNPCTHGRCMSDSSGFSCDCRGSGYEGVFCDIPIPLNCPTHQCPVDAPRYNYPDWTDLNCASYYNCERGTLSQRLCPAGQKFDVITTVCKQYSDPEAIFCEYFRN</sequence>
<dbReference type="PROSITE" id="PS01186">
    <property type="entry name" value="EGF_2"/>
    <property type="match status" value="1"/>
</dbReference>
<dbReference type="InterPro" id="IPR036508">
    <property type="entry name" value="Chitin-bd_dom_sf"/>
</dbReference>
<feature type="domain" description="Chitin-binding type-2" evidence="3">
    <location>
        <begin position="16"/>
        <end position="72"/>
    </location>
</feature>